<proteinExistence type="predicted"/>
<sequence length="204" mass="23759">MASTSHASAMRSRSRDRVFLVGYPAHQITGCKLPSNRQVLATLFYHVRVVKLKNVSDAATMTVREALLFWEKARIPTKHEKDAKTKLEKLHAKWRDVQKRKNRPTESAKNKIKEFANMLDDLFDLAHQDALTLMSSEEDKAFLLKQREKGRRGSMVGVDLKLAKMEEKKQQKELAEMNKRFQADIFDMETDDEYEDEDSHDIYK</sequence>
<accession>A0A8D8QSW3</accession>
<reference evidence="1" key="1">
    <citation type="submission" date="2021-05" db="EMBL/GenBank/DDBJ databases">
        <authorList>
            <person name="Alioto T."/>
            <person name="Alioto T."/>
            <person name="Gomez Garrido J."/>
        </authorList>
    </citation>
    <scope>NUCLEOTIDE SEQUENCE</scope>
</reference>
<name>A0A8D8QSW3_9HEMI</name>
<evidence type="ECO:0000313" key="1">
    <source>
        <dbReference type="EMBL" id="CAG6636885.1"/>
    </source>
</evidence>
<dbReference type="AlphaFoldDB" id="A0A8D8QSW3"/>
<organism evidence="1">
    <name type="scientific">Cacopsylla melanoneura</name>
    <dbReference type="NCBI Taxonomy" id="428564"/>
    <lineage>
        <taxon>Eukaryota</taxon>
        <taxon>Metazoa</taxon>
        <taxon>Ecdysozoa</taxon>
        <taxon>Arthropoda</taxon>
        <taxon>Hexapoda</taxon>
        <taxon>Insecta</taxon>
        <taxon>Pterygota</taxon>
        <taxon>Neoptera</taxon>
        <taxon>Paraneoptera</taxon>
        <taxon>Hemiptera</taxon>
        <taxon>Sternorrhyncha</taxon>
        <taxon>Psylloidea</taxon>
        <taxon>Psyllidae</taxon>
        <taxon>Psyllinae</taxon>
        <taxon>Cacopsylla</taxon>
    </lineage>
</organism>
<protein>
    <submittedName>
        <fullName evidence="1">Uncharacterized protein</fullName>
    </submittedName>
</protein>
<dbReference type="EMBL" id="HBUF01096243">
    <property type="protein sequence ID" value="CAG6636885.1"/>
    <property type="molecule type" value="Transcribed_RNA"/>
</dbReference>